<dbReference type="NCBIfam" id="TIGR03918">
    <property type="entry name" value="GTP_HydF"/>
    <property type="match status" value="1"/>
</dbReference>
<gene>
    <name evidence="6" type="primary">hydF</name>
    <name evidence="6" type="ORF">HBE96_05310</name>
</gene>
<evidence type="ECO:0000259" key="4">
    <source>
        <dbReference type="Pfam" id="PF18128"/>
    </source>
</evidence>
<dbReference type="InterPro" id="IPR023873">
    <property type="entry name" value="FeFe-hyd_GTPase_HydF"/>
</dbReference>
<keyword evidence="1" id="KW-0547">Nucleotide-binding</keyword>
<dbReference type="InterPro" id="IPR006073">
    <property type="entry name" value="GTP-bd"/>
</dbReference>
<feature type="domain" description="Hydrogen maturase F dimerization" evidence="4">
    <location>
        <begin position="176"/>
        <end position="274"/>
    </location>
</feature>
<dbReference type="GO" id="GO:0005737">
    <property type="term" value="C:cytoplasm"/>
    <property type="evidence" value="ECO:0007669"/>
    <property type="project" value="TreeGrafter"/>
</dbReference>
<dbReference type="Gene3D" id="3.40.50.11420">
    <property type="match status" value="1"/>
</dbReference>
<evidence type="ECO:0000259" key="5">
    <source>
        <dbReference type="Pfam" id="PF18133"/>
    </source>
</evidence>
<dbReference type="Gene3D" id="3.40.50.300">
    <property type="entry name" value="P-loop containing nucleotide triphosphate hydrolases"/>
    <property type="match status" value="1"/>
</dbReference>
<dbReference type="NCBIfam" id="TIGR00231">
    <property type="entry name" value="small_GTP"/>
    <property type="match status" value="1"/>
</dbReference>
<keyword evidence="2" id="KW-0342">GTP-binding</keyword>
<proteinExistence type="predicted"/>
<reference evidence="6 7" key="2">
    <citation type="submission" date="2020-06" db="EMBL/GenBank/DDBJ databases">
        <title>Complete Genome Sequence of Clostridium muelleri sp. nov. P21T, an Acid-Alcohol Producing Acetogen Isolated from Old Hay.</title>
        <authorList>
            <person name="Duncan K.E."/>
            <person name="Tanner R.S."/>
        </authorList>
    </citation>
    <scope>NUCLEOTIDE SEQUENCE [LARGE SCALE GENOMIC DNA]</scope>
    <source>
        <strain evidence="6 7">P21</strain>
    </source>
</reference>
<organism evidence="6 7">
    <name type="scientific">Clostridium muellerianum</name>
    <dbReference type="NCBI Taxonomy" id="2716538"/>
    <lineage>
        <taxon>Bacteria</taxon>
        <taxon>Bacillati</taxon>
        <taxon>Bacillota</taxon>
        <taxon>Clostridia</taxon>
        <taxon>Eubacteriales</taxon>
        <taxon>Clostridiaceae</taxon>
        <taxon>Clostridium</taxon>
    </lineage>
</organism>
<dbReference type="InterPro" id="IPR027417">
    <property type="entry name" value="P-loop_NTPase"/>
</dbReference>
<feature type="domain" description="Hydrogen maturase F tetramerization" evidence="5">
    <location>
        <begin position="279"/>
        <end position="393"/>
    </location>
</feature>
<dbReference type="InterPro" id="IPR005225">
    <property type="entry name" value="Small_GTP-bd"/>
</dbReference>
<protein>
    <submittedName>
        <fullName evidence="6">[FeFe] hydrogenase H-cluster maturation GTPase HydF</fullName>
    </submittedName>
</protein>
<dbReference type="InterPro" id="IPR040644">
    <property type="entry name" value="HydF_tetramer"/>
</dbReference>
<dbReference type="InterPro" id="IPR041606">
    <property type="entry name" value="HydF_dimer"/>
</dbReference>
<dbReference type="PANTHER" id="PTHR42714">
    <property type="entry name" value="TRNA MODIFICATION GTPASE GTPBP3"/>
    <property type="match status" value="1"/>
</dbReference>
<dbReference type="EMBL" id="JABBNI010000010">
    <property type="protein sequence ID" value="NMM62113.1"/>
    <property type="molecule type" value="Genomic_DNA"/>
</dbReference>
<evidence type="ECO:0000256" key="2">
    <source>
        <dbReference type="ARBA" id="ARBA00023134"/>
    </source>
</evidence>
<evidence type="ECO:0000259" key="3">
    <source>
        <dbReference type="Pfam" id="PF01926"/>
    </source>
</evidence>
<dbReference type="Pfam" id="PF18133">
    <property type="entry name" value="HydF_tetramer"/>
    <property type="match status" value="1"/>
</dbReference>
<dbReference type="GO" id="GO:0005525">
    <property type="term" value="F:GTP binding"/>
    <property type="evidence" value="ECO:0007669"/>
    <property type="project" value="UniProtKB-KW"/>
</dbReference>
<sequence>MQDTPKSNRLHIAIFGRRNAGKSSLINALTGQNIALVSNFAGTTTDPVYKPMELLPIGPVVIIDTAGLDDTGELGELRIRKTKKVMDKTDLALLVFTKDCPDLSSELQWFNSLKEGNIPIIGVINKIDCLDMDIKDLQNKFHIPFVKVSAKTKVNIGKLKEAIQINAPMDFEKSTIIGDLVKPKDVVILVAPQDIQAPKGRLILPQVQVLRDLLDNDTLALTVKDTELNDILKLLSKKPDLVITDSQVFKKVNEILSNDIPLTSFSILMARYKGDLDILINGAKAIDNLKPGDKVLIAEACTHHPLKGDIGRQKLPNWLETKAGGDLNITINAGVDFPDDLSQYKLILHCGACMFNRKQFMSRLIRACEQSIPITNYGIAIAHLNGILQRVTEIFHK</sequence>
<evidence type="ECO:0000256" key="1">
    <source>
        <dbReference type="ARBA" id="ARBA00022741"/>
    </source>
</evidence>
<name>A0A7Y0EEV3_9CLOT</name>
<dbReference type="Proteomes" id="UP000537131">
    <property type="component" value="Unassembled WGS sequence"/>
</dbReference>
<accession>A0A7Y0EEV3</accession>
<dbReference type="GO" id="GO:0002098">
    <property type="term" value="P:tRNA wobble uridine modification"/>
    <property type="evidence" value="ECO:0007669"/>
    <property type="project" value="TreeGrafter"/>
</dbReference>
<feature type="domain" description="G" evidence="3">
    <location>
        <begin position="11"/>
        <end position="126"/>
    </location>
</feature>
<evidence type="ECO:0000313" key="7">
    <source>
        <dbReference type="Proteomes" id="UP000537131"/>
    </source>
</evidence>
<dbReference type="GO" id="GO:0030488">
    <property type="term" value="P:tRNA methylation"/>
    <property type="evidence" value="ECO:0007669"/>
    <property type="project" value="TreeGrafter"/>
</dbReference>
<dbReference type="Gene3D" id="3.40.50.11410">
    <property type="match status" value="1"/>
</dbReference>
<dbReference type="SUPFAM" id="SSF52540">
    <property type="entry name" value="P-loop containing nucleoside triphosphate hydrolases"/>
    <property type="match status" value="1"/>
</dbReference>
<reference evidence="6 7" key="1">
    <citation type="submission" date="2020-04" db="EMBL/GenBank/DDBJ databases">
        <authorList>
            <person name="Doyle D.A."/>
        </authorList>
    </citation>
    <scope>NUCLEOTIDE SEQUENCE [LARGE SCALE GENOMIC DNA]</scope>
    <source>
        <strain evidence="6 7">P21</strain>
    </source>
</reference>
<dbReference type="RefSeq" id="WP_169296719.1">
    <property type="nucleotide sequence ID" value="NZ_JABBNI010000010.1"/>
</dbReference>
<dbReference type="Pfam" id="PF01926">
    <property type="entry name" value="MMR_HSR1"/>
    <property type="match status" value="1"/>
</dbReference>
<evidence type="ECO:0000313" key="6">
    <source>
        <dbReference type="EMBL" id="NMM62113.1"/>
    </source>
</evidence>
<comment type="caution">
    <text evidence="6">The sequence shown here is derived from an EMBL/GenBank/DDBJ whole genome shotgun (WGS) entry which is preliminary data.</text>
</comment>
<keyword evidence="7" id="KW-1185">Reference proteome</keyword>
<dbReference type="CDD" id="cd00880">
    <property type="entry name" value="Era_like"/>
    <property type="match status" value="1"/>
</dbReference>
<dbReference type="PANTHER" id="PTHR42714:SF6">
    <property type="entry name" value="TRANSLATION INITIATION FACTOR IF-2"/>
    <property type="match status" value="1"/>
</dbReference>
<dbReference type="AlphaFoldDB" id="A0A7Y0EEV3"/>
<dbReference type="Pfam" id="PF18128">
    <property type="entry name" value="HydF_dimer"/>
    <property type="match status" value="1"/>
</dbReference>